<dbReference type="RefSeq" id="WP_002689786.1">
    <property type="nucleotide sequence ID" value="NZ_CM001794.1"/>
</dbReference>
<dbReference type="HOGENOM" id="CLU_380316_0_0_12"/>
<accession>M2BFL4</accession>
<evidence type="ECO:0000313" key="1">
    <source>
        <dbReference type="EMBL" id="EMB28175.1"/>
    </source>
</evidence>
<sequence length="728" mass="81413">MEAINYANGANMTLPADAQIVQGVSGNAVYLPAGAGTMPIAGDRNEITISLWRQWDGVVEADNHRGVFKTANIKAYFDQATDFLTIELAGTKTVTETKDDQEQTHWCFLFSKNGFFKIYKNAELKAELTTGNYPVDFSEGFTLGGGRTHATFDEVRMYKSVVTEPEIRGLYRLVTKGTQVQQLENIVTEAAPKYLGVVETVPDTKTVIITKGEKFGFVDANPGDWVLSGKTIGGWKVGVCYKWSGLAWKPLEPAINYAKEYHACLVHLFEIEELKQQTGHFGALFAKVLVAQKAMIDNLITKNLLIDSDTNNPNDFETRINKKDGVLVRNHNKTILNIEPTAGNAVFNGDLKANKIFLNKANQDEGVIEAVNNDWKFVIQPSHEGVELCIMGGDGGLMLKKQLYTYISGGLMSLAVMGNISCSKMFSSQTTFDSWQKIDIPVTQYYDGTTNIFAHQNNIILITNTKEIFISSNEGILWEKKKDLLADSRNFDIIKATSNNEYILTVGTKNNKSVLFKSKDFGVTWDNTNIEADDVFCSAEDIFISKNYSLYKISSDFLNKEKIYDVDEVIIAVYSNKKIWITQTFNEINYKHCLYFSLDKGKTWHKRIQGDGVYQVVFNNNSIFIGNNEGVRKSLDKGVTWTTISNEKACNLFYIDKYLIILPYENKGGIFVSDNNGASFSFQSVGYSYNLQSMGATPVSRIITTNIIGTTSGKTKAVLLVNKNKQFF</sequence>
<dbReference type="SUPFAM" id="SSF110296">
    <property type="entry name" value="Oligoxyloglucan reducing end-specific cellobiohydrolase"/>
    <property type="match status" value="1"/>
</dbReference>
<dbReference type="SUPFAM" id="SSF49899">
    <property type="entry name" value="Concanavalin A-like lectins/glucanases"/>
    <property type="match status" value="1"/>
</dbReference>
<reference evidence="1" key="1">
    <citation type="submission" date="2012-01" db="EMBL/GenBank/DDBJ databases">
        <title>The Genome Sequence of Treponema denticola H1-T.</title>
        <authorList>
            <consortium name="The Broad Institute Genome Sequencing Platform"/>
            <person name="Earl A."/>
            <person name="Ward D."/>
            <person name="Feldgarden M."/>
            <person name="Gevers D."/>
            <person name="Blanton J.M."/>
            <person name="Fenno C.J."/>
            <person name="Baranova O.V."/>
            <person name="Mathney J."/>
            <person name="Dewhirst F.E."/>
            <person name="Izard J."/>
            <person name="Young S.K."/>
            <person name="Zeng Q."/>
            <person name="Gargeya S."/>
            <person name="Fitzgerald M."/>
            <person name="Haas B."/>
            <person name="Abouelleil A."/>
            <person name="Alvarado L."/>
            <person name="Arachchi H.M."/>
            <person name="Berlin A."/>
            <person name="Chapman S.B."/>
            <person name="Gearin G."/>
            <person name="Goldberg J."/>
            <person name="Griggs A."/>
            <person name="Gujja S."/>
            <person name="Hansen M."/>
            <person name="Heiman D."/>
            <person name="Howarth C."/>
            <person name="Larimer J."/>
            <person name="Lui A."/>
            <person name="MacDonald P.J.P."/>
            <person name="McCowen C."/>
            <person name="Montmayeur A."/>
            <person name="Murphy C."/>
            <person name="Neiman D."/>
            <person name="Pearson M."/>
            <person name="Priest M."/>
            <person name="Roberts A."/>
            <person name="Saif S."/>
            <person name="Shea T."/>
            <person name="Sisk P."/>
            <person name="Stolte C."/>
            <person name="Sykes S."/>
            <person name="Wortman J."/>
            <person name="Nusbaum C."/>
            <person name="Birren B."/>
        </authorList>
    </citation>
    <scope>NUCLEOTIDE SEQUENCE [LARGE SCALE GENOMIC DNA]</scope>
    <source>
        <strain evidence="1">H1-T</strain>
    </source>
</reference>
<protein>
    <submittedName>
        <fullName evidence="1">Uncharacterized protein</fullName>
    </submittedName>
</protein>
<dbReference type="Gene3D" id="2.130.10.10">
    <property type="entry name" value="YVTN repeat-like/Quinoprotein amine dehydrogenase"/>
    <property type="match status" value="2"/>
</dbReference>
<organism evidence="1">
    <name type="scientific">Treponema denticola H1-T</name>
    <dbReference type="NCBI Taxonomy" id="999431"/>
    <lineage>
        <taxon>Bacteria</taxon>
        <taxon>Pseudomonadati</taxon>
        <taxon>Spirochaetota</taxon>
        <taxon>Spirochaetia</taxon>
        <taxon>Spirochaetales</taxon>
        <taxon>Treponemataceae</taxon>
        <taxon>Treponema</taxon>
    </lineage>
</organism>
<dbReference type="Pfam" id="PF13385">
    <property type="entry name" value="Laminin_G_3"/>
    <property type="match status" value="1"/>
</dbReference>
<dbReference type="PATRIC" id="fig|999431.4.peg.2701"/>
<dbReference type="InterPro" id="IPR013320">
    <property type="entry name" value="ConA-like_dom_sf"/>
</dbReference>
<name>M2BFL4_TREDN</name>
<dbReference type="Gene3D" id="2.60.120.200">
    <property type="match status" value="1"/>
</dbReference>
<dbReference type="EMBL" id="AGDW01000025">
    <property type="protein sequence ID" value="EMB28175.1"/>
    <property type="molecule type" value="Genomic_DNA"/>
</dbReference>
<dbReference type="AlphaFoldDB" id="M2BFL4"/>
<comment type="caution">
    <text evidence="1">The sequence shown here is derived from an EMBL/GenBank/DDBJ whole genome shotgun (WGS) entry which is preliminary data.</text>
</comment>
<gene>
    <name evidence="1" type="ORF">HMPREF9725_02605</name>
</gene>
<dbReference type="Proteomes" id="UP000011708">
    <property type="component" value="Chromosome"/>
</dbReference>
<proteinExistence type="predicted"/>
<dbReference type="InterPro" id="IPR015943">
    <property type="entry name" value="WD40/YVTN_repeat-like_dom_sf"/>
</dbReference>